<comment type="caution">
    <text evidence="1">The sequence shown here is derived from an EMBL/GenBank/DDBJ whole genome shotgun (WGS) entry which is preliminary data.</text>
</comment>
<evidence type="ECO:0000313" key="2">
    <source>
        <dbReference type="Proteomes" id="UP000054805"/>
    </source>
</evidence>
<evidence type="ECO:0000313" key="1">
    <source>
        <dbReference type="EMBL" id="KRZ23045.1"/>
    </source>
</evidence>
<name>A0A0V1ILL4_TRIPS</name>
<dbReference type="EMBL" id="JYDS01000155">
    <property type="protein sequence ID" value="KRZ23045.1"/>
    <property type="molecule type" value="Genomic_DNA"/>
</dbReference>
<protein>
    <recommendedName>
        <fullName evidence="3">PiggyBac transposable element-derived protein domain-containing protein</fullName>
    </recommendedName>
</protein>
<reference evidence="1 2" key="1">
    <citation type="submission" date="2015-01" db="EMBL/GenBank/DDBJ databases">
        <title>Evolution of Trichinella species and genotypes.</title>
        <authorList>
            <person name="Korhonen P.K."/>
            <person name="Edoardo P."/>
            <person name="Giuseppe L.R."/>
            <person name="Gasser R.B."/>
        </authorList>
    </citation>
    <scope>NUCLEOTIDE SEQUENCE [LARGE SCALE GENOMIC DNA]</scope>
    <source>
        <strain evidence="1">ISS588</strain>
    </source>
</reference>
<proteinExistence type="predicted"/>
<sequence>MKSVLHIYSEEANSASVDLETAWQFSTYKNIKIVMYRKWAKRFPLLPANHQHLEISSRWRVTKFGRQFLLYNNSRGFTCVNNIIQQLYSTLLYNYTCIKQSQINPELLMK</sequence>
<dbReference type="AlphaFoldDB" id="A0A0V1ILL4"/>
<keyword evidence="2" id="KW-1185">Reference proteome</keyword>
<accession>A0A0V1ILL4</accession>
<evidence type="ECO:0008006" key="3">
    <source>
        <dbReference type="Google" id="ProtNLM"/>
    </source>
</evidence>
<gene>
    <name evidence="1" type="ORF">T4B_9459</name>
</gene>
<dbReference type="Proteomes" id="UP000054805">
    <property type="component" value="Unassembled WGS sequence"/>
</dbReference>
<organism evidence="1 2">
    <name type="scientific">Trichinella pseudospiralis</name>
    <name type="common">Parasitic roundworm</name>
    <dbReference type="NCBI Taxonomy" id="6337"/>
    <lineage>
        <taxon>Eukaryota</taxon>
        <taxon>Metazoa</taxon>
        <taxon>Ecdysozoa</taxon>
        <taxon>Nematoda</taxon>
        <taxon>Enoplea</taxon>
        <taxon>Dorylaimia</taxon>
        <taxon>Trichinellida</taxon>
        <taxon>Trichinellidae</taxon>
        <taxon>Trichinella</taxon>
    </lineage>
</organism>